<gene>
    <name evidence="9" type="ORF">CVT24_000124</name>
</gene>
<proteinExistence type="inferred from homology"/>
<comment type="similarity">
    <text evidence="3">Belongs to the histone H4 family.</text>
</comment>
<dbReference type="STRING" id="181874.A0A409W7Y6"/>
<keyword evidence="7" id="KW-0544">Nucleosome core</keyword>
<feature type="signal peptide" evidence="8">
    <location>
        <begin position="1"/>
        <end position="21"/>
    </location>
</feature>
<organism evidence="9 10">
    <name type="scientific">Panaeolus cyanescens</name>
    <dbReference type="NCBI Taxonomy" id="181874"/>
    <lineage>
        <taxon>Eukaryota</taxon>
        <taxon>Fungi</taxon>
        <taxon>Dikarya</taxon>
        <taxon>Basidiomycota</taxon>
        <taxon>Agaricomycotina</taxon>
        <taxon>Agaricomycetes</taxon>
        <taxon>Agaricomycetidae</taxon>
        <taxon>Agaricales</taxon>
        <taxon>Agaricineae</taxon>
        <taxon>Galeropsidaceae</taxon>
        <taxon>Panaeolus</taxon>
    </lineage>
</organism>
<name>A0A409W7Y6_9AGAR</name>
<keyword evidence="4" id="KW-0158">Chromosome</keyword>
<dbReference type="GO" id="GO:0005634">
    <property type="term" value="C:nucleus"/>
    <property type="evidence" value="ECO:0007669"/>
    <property type="project" value="UniProtKB-SubCell"/>
</dbReference>
<dbReference type="GO" id="GO:0046982">
    <property type="term" value="F:protein heterodimerization activity"/>
    <property type="evidence" value="ECO:0007669"/>
    <property type="project" value="InterPro"/>
</dbReference>
<evidence type="ECO:0000256" key="3">
    <source>
        <dbReference type="ARBA" id="ARBA00006564"/>
    </source>
</evidence>
<evidence type="ECO:0000256" key="2">
    <source>
        <dbReference type="ARBA" id="ARBA00004286"/>
    </source>
</evidence>
<evidence type="ECO:0000256" key="1">
    <source>
        <dbReference type="ARBA" id="ARBA00004123"/>
    </source>
</evidence>
<dbReference type="PRINTS" id="PR00623">
    <property type="entry name" value="HISTONEH4"/>
</dbReference>
<dbReference type="AlphaFoldDB" id="A0A409W7Y6"/>
<dbReference type="OrthoDB" id="10584741at2759"/>
<dbReference type="GO" id="GO:0003677">
    <property type="term" value="F:DNA binding"/>
    <property type="evidence" value="ECO:0007669"/>
    <property type="project" value="UniProtKB-KW"/>
</dbReference>
<evidence type="ECO:0000256" key="8">
    <source>
        <dbReference type="SAM" id="SignalP"/>
    </source>
</evidence>
<keyword evidence="8" id="KW-0732">Signal</keyword>
<keyword evidence="10" id="KW-1185">Reference proteome</keyword>
<dbReference type="PANTHER" id="PTHR10484">
    <property type="entry name" value="HISTONE H4"/>
    <property type="match status" value="1"/>
</dbReference>
<evidence type="ECO:0000256" key="4">
    <source>
        <dbReference type="ARBA" id="ARBA00022454"/>
    </source>
</evidence>
<reference evidence="9 10" key="1">
    <citation type="journal article" date="2018" name="Evol. Lett.">
        <title>Horizontal gene cluster transfer increased hallucinogenic mushroom diversity.</title>
        <authorList>
            <person name="Reynolds H.T."/>
            <person name="Vijayakumar V."/>
            <person name="Gluck-Thaler E."/>
            <person name="Korotkin H.B."/>
            <person name="Matheny P.B."/>
            <person name="Slot J.C."/>
        </authorList>
    </citation>
    <scope>NUCLEOTIDE SEQUENCE [LARGE SCALE GENOMIC DNA]</scope>
    <source>
        <strain evidence="9 10">2629</strain>
    </source>
</reference>
<dbReference type="InterPro" id="IPR009072">
    <property type="entry name" value="Histone-fold"/>
</dbReference>
<dbReference type="InterPro" id="IPR001951">
    <property type="entry name" value="Histone_H4"/>
</dbReference>
<evidence type="ECO:0000313" key="9">
    <source>
        <dbReference type="EMBL" id="PPQ74473.1"/>
    </source>
</evidence>
<feature type="chain" id="PRO_5019296809" evidence="8">
    <location>
        <begin position="22"/>
        <end position="203"/>
    </location>
</feature>
<dbReference type="SUPFAM" id="SSF47113">
    <property type="entry name" value="Histone-fold"/>
    <property type="match status" value="1"/>
</dbReference>
<evidence type="ECO:0000256" key="5">
    <source>
        <dbReference type="ARBA" id="ARBA00023125"/>
    </source>
</evidence>
<keyword evidence="5" id="KW-0238">DNA-binding</keyword>
<dbReference type="InParanoid" id="A0A409W7Y6"/>
<dbReference type="GO" id="GO:0030527">
    <property type="term" value="F:structural constituent of chromatin"/>
    <property type="evidence" value="ECO:0007669"/>
    <property type="project" value="InterPro"/>
</dbReference>
<evidence type="ECO:0000256" key="7">
    <source>
        <dbReference type="ARBA" id="ARBA00023269"/>
    </source>
</evidence>
<sequence length="203" mass="22322">MQLKSITRITFMLIVSACSIAGSVIPGMGAVQNSDVVQKRQRICFGINNCNGGSEVEHVVDAVEPSGGWHDLLGINRSLLPTLTIKSSSTLHESMPARGNGAQGLGQSTVRRHRRISRCSNAIVDIKSPSIRRCARRGGVKRMEGDTYVEGRAAMGKYLQGVVRDAISHTEYAGRYVFDNRFSINTAFELITRPDKLFLLWTL</sequence>
<evidence type="ECO:0000256" key="6">
    <source>
        <dbReference type="ARBA" id="ARBA00023242"/>
    </source>
</evidence>
<evidence type="ECO:0000313" key="10">
    <source>
        <dbReference type="Proteomes" id="UP000284842"/>
    </source>
</evidence>
<comment type="subcellular location">
    <subcellularLocation>
        <location evidence="2">Chromosome</location>
    </subcellularLocation>
    <subcellularLocation>
        <location evidence="1">Nucleus</location>
    </subcellularLocation>
</comment>
<comment type="caution">
    <text evidence="9">The sequence shown here is derived from an EMBL/GenBank/DDBJ whole genome shotgun (WGS) entry which is preliminary data.</text>
</comment>
<dbReference type="EMBL" id="NHTK01005750">
    <property type="protein sequence ID" value="PPQ74473.1"/>
    <property type="molecule type" value="Genomic_DNA"/>
</dbReference>
<protein>
    <submittedName>
        <fullName evidence="9">Uncharacterized protein</fullName>
    </submittedName>
</protein>
<keyword evidence="6" id="KW-0539">Nucleus</keyword>
<dbReference type="Gene3D" id="1.10.20.10">
    <property type="entry name" value="Histone, subunit A"/>
    <property type="match status" value="1"/>
</dbReference>
<dbReference type="Proteomes" id="UP000284842">
    <property type="component" value="Unassembled WGS sequence"/>
</dbReference>
<dbReference type="GO" id="GO:0000786">
    <property type="term" value="C:nucleosome"/>
    <property type="evidence" value="ECO:0007669"/>
    <property type="project" value="UniProtKB-KW"/>
</dbReference>
<accession>A0A409W7Y6</accession>